<evidence type="ECO:0000313" key="3">
    <source>
        <dbReference type="EMBL" id="CDZ36250.1"/>
    </source>
</evidence>
<dbReference type="GO" id="GO:0003677">
    <property type="term" value="F:DNA binding"/>
    <property type="evidence" value="ECO:0007669"/>
    <property type="project" value="InterPro"/>
</dbReference>
<protein>
    <recommendedName>
        <fullName evidence="2">Tyr recombinase domain-containing protein</fullName>
    </recommendedName>
</protein>
<dbReference type="EMBL" id="CCRH01000008">
    <property type="protein sequence ID" value="CDZ36250.1"/>
    <property type="molecule type" value="Genomic_DNA"/>
</dbReference>
<dbReference type="PROSITE" id="PS51898">
    <property type="entry name" value="TYR_RECOMBINASE"/>
    <property type="match status" value="1"/>
</dbReference>
<dbReference type="InterPro" id="IPR002104">
    <property type="entry name" value="Integrase_catalytic"/>
</dbReference>
<dbReference type="InterPro" id="IPR011010">
    <property type="entry name" value="DNA_brk_join_enz"/>
</dbReference>
<keyword evidence="1" id="KW-0233">DNA recombination</keyword>
<gene>
    <name evidence="3" type="ORF">NGAL_HAMBI1145_32680</name>
</gene>
<dbReference type="SUPFAM" id="SSF56349">
    <property type="entry name" value="DNA breaking-rejoining enzymes"/>
    <property type="match status" value="1"/>
</dbReference>
<dbReference type="Gene3D" id="1.10.443.10">
    <property type="entry name" value="Intergrase catalytic core"/>
    <property type="match status" value="1"/>
</dbReference>
<reference evidence="3 4" key="1">
    <citation type="submission" date="2014-08" db="EMBL/GenBank/DDBJ databases">
        <authorList>
            <person name="Chen Y.-H."/>
        </authorList>
    </citation>
    <scope>NUCLEOTIDE SEQUENCE [LARGE SCALE GENOMIC DNA]</scope>
</reference>
<dbReference type="GO" id="GO:0015074">
    <property type="term" value="P:DNA integration"/>
    <property type="evidence" value="ECO:0007669"/>
    <property type="project" value="InterPro"/>
</dbReference>
<dbReference type="GO" id="GO:0006310">
    <property type="term" value="P:DNA recombination"/>
    <property type="evidence" value="ECO:0007669"/>
    <property type="project" value="UniProtKB-KW"/>
</dbReference>
<feature type="domain" description="Tyr recombinase" evidence="2">
    <location>
        <begin position="153"/>
        <end position="404"/>
    </location>
</feature>
<dbReference type="InterPro" id="IPR013762">
    <property type="entry name" value="Integrase-like_cat_sf"/>
</dbReference>
<organism evidence="3 4">
    <name type="scientific">Neorhizobium galegae bv. officinalis</name>
    <dbReference type="NCBI Taxonomy" id="323656"/>
    <lineage>
        <taxon>Bacteria</taxon>
        <taxon>Pseudomonadati</taxon>
        <taxon>Pseudomonadota</taxon>
        <taxon>Alphaproteobacteria</taxon>
        <taxon>Hyphomicrobiales</taxon>
        <taxon>Rhizobiaceae</taxon>
        <taxon>Rhizobium/Agrobacterium group</taxon>
        <taxon>Neorhizobium</taxon>
    </lineage>
</organism>
<sequence>MPLIVNEEEGPVTILQAWILDCMVRIGEPWISVEKNAYIICQWYDFLRYRGVETLNADESHLRDFLLGGGVRKSNVRSMGSDAQVTGTVTNRNKYRVIVGFHDFWENRHGKSLAVRYGGTLAQLRENAFDRKNRSVSRAEINFSKPENVGAKAEPGTPTLDEGELILEEALNHPNPNRAQTWYLIGSLALRGGARVGGINSITVPRLISALKKERAFKKVAGYAEMLDGYLRPGNRAKIKEILRGMRADRRTFIFCEVRSKGGKLIPLPIPIEVCEELIEYICTFREETKAAFLKAKCRVPPNIFLSNKKRQADGVLTSRAMSNFFNPIFKRLDIDGTIHRLRATFAEAVVRDCYVRERAINGRAWQIKNVLQFASKLLGHDSFESIQDYLNNIIAQELLAGHPVIVGSEENASYLRAVAEKLDDAKDEVFKTALERFFFENGLKPVVEEGRKYSLF</sequence>
<evidence type="ECO:0000256" key="1">
    <source>
        <dbReference type="ARBA" id="ARBA00023172"/>
    </source>
</evidence>
<proteinExistence type="predicted"/>
<name>A0A0T7FML0_NEOGA</name>
<dbReference type="Proteomes" id="UP000046176">
    <property type="component" value="Unassembled WGS sequence"/>
</dbReference>
<dbReference type="AlphaFoldDB" id="A0A0T7FML0"/>
<evidence type="ECO:0000259" key="2">
    <source>
        <dbReference type="PROSITE" id="PS51898"/>
    </source>
</evidence>
<evidence type="ECO:0000313" key="4">
    <source>
        <dbReference type="Proteomes" id="UP000046176"/>
    </source>
</evidence>
<accession>A0A0T7FML0</accession>